<comment type="caution">
    <text evidence="2">The sequence shown here is derived from an EMBL/GenBank/DDBJ whole genome shotgun (WGS) entry which is preliminary data.</text>
</comment>
<evidence type="ECO:0000313" key="3">
    <source>
        <dbReference type="Proteomes" id="UP000325315"/>
    </source>
</evidence>
<dbReference type="EMBL" id="SMMG02000005">
    <property type="protein sequence ID" value="KAA3476000.1"/>
    <property type="molecule type" value="Genomic_DNA"/>
</dbReference>
<name>A0A5B6W2Z8_9ROSI</name>
<keyword evidence="3" id="KW-1185">Reference proteome</keyword>
<organism evidence="2 3">
    <name type="scientific">Gossypium australe</name>
    <dbReference type="NCBI Taxonomy" id="47621"/>
    <lineage>
        <taxon>Eukaryota</taxon>
        <taxon>Viridiplantae</taxon>
        <taxon>Streptophyta</taxon>
        <taxon>Embryophyta</taxon>
        <taxon>Tracheophyta</taxon>
        <taxon>Spermatophyta</taxon>
        <taxon>Magnoliopsida</taxon>
        <taxon>eudicotyledons</taxon>
        <taxon>Gunneridae</taxon>
        <taxon>Pentapetalae</taxon>
        <taxon>rosids</taxon>
        <taxon>malvids</taxon>
        <taxon>Malvales</taxon>
        <taxon>Malvaceae</taxon>
        <taxon>Malvoideae</taxon>
        <taxon>Gossypium</taxon>
    </lineage>
</organism>
<keyword evidence="1" id="KW-0472">Membrane</keyword>
<gene>
    <name evidence="2" type="ORF">EPI10_026112</name>
</gene>
<dbReference type="AlphaFoldDB" id="A0A5B6W2Z8"/>
<accession>A0A5B6W2Z8</accession>
<feature type="transmembrane region" description="Helical" evidence="1">
    <location>
        <begin position="16"/>
        <end position="35"/>
    </location>
</feature>
<protein>
    <submittedName>
        <fullName evidence="2">Uncharacterized protein</fullName>
    </submittedName>
</protein>
<evidence type="ECO:0000256" key="1">
    <source>
        <dbReference type="SAM" id="Phobius"/>
    </source>
</evidence>
<evidence type="ECO:0000313" key="2">
    <source>
        <dbReference type="EMBL" id="KAA3476000.1"/>
    </source>
</evidence>
<keyword evidence="1" id="KW-1133">Transmembrane helix</keyword>
<keyword evidence="1" id="KW-0812">Transmembrane</keyword>
<sequence>MEEGVLLKKIMKRQELLVMVIAKTFVTVIACVFKLKSTIKLGIRFPSFLVRVFSQLSLSLTLPVTGTEEIVCFKPLRRFTLLLCTST</sequence>
<reference evidence="3" key="1">
    <citation type="journal article" date="2019" name="Plant Biotechnol. J.">
        <title>Genome sequencing of the Australian wild diploid species Gossypium australe highlights disease resistance and delayed gland morphogenesis.</title>
        <authorList>
            <person name="Cai Y."/>
            <person name="Cai X."/>
            <person name="Wang Q."/>
            <person name="Wang P."/>
            <person name="Zhang Y."/>
            <person name="Cai C."/>
            <person name="Xu Y."/>
            <person name="Wang K."/>
            <person name="Zhou Z."/>
            <person name="Wang C."/>
            <person name="Geng S."/>
            <person name="Li B."/>
            <person name="Dong Q."/>
            <person name="Hou Y."/>
            <person name="Wang H."/>
            <person name="Ai P."/>
            <person name="Liu Z."/>
            <person name="Yi F."/>
            <person name="Sun M."/>
            <person name="An G."/>
            <person name="Cheng J."/>
            <person name="Zhang Y."/>
            <person name="Shi Q."/>
            <person name="Xie Y."/>
            <person name="Shi X."/>
            <person name="Chang Y."/>
            <person name="Huang F."/>
            <person name="Chen Y."/>
            <person name="Hong S."/>
            <person name="Mi L."/>
            <person name="Sun Q."/>
            <person name="Zhang L."/>
            <person name="Zhou B."/>
            <person name="Peng R."/>
            <person name="Zhang X."/>
            <person name="Liu F."/>
        </authorList>
    </citation>
    <scope>NUCLEOTIDE SEQUENCE [LARGE SCALE GENOMIC DNA]</scope>
    <source>
        <strain evidence="3">cv. PA1801</strain>
    </source>
</reference>
<dbReference type="Proteomes" id="UP000325315">
    <property type="component" value="Unassembled WGS sequence"/>
</dbReference>
<proteinExistence type="predicted"/>